<evidence type="ECO:0000256" key="3">
    <source>
        <dbReference type="ARBA" id="ARBA00022741"/>
    </source>
</evidence>
<keyword evidence="1" id="KW-0433">Leucine-rich repeat</keyword>
<sequence length="910" mass="103352">MADTVSLVAAPLVEGIIKIAFSLIKEEYSLLHGVKEDVEKLVSNLTAIKGVLQDAEKKQQSQPQLKDWLRKLQEAAFDAEDILDTFATEANIWKERKKVRNGKFKTPLSTLPHKHDAALKIKDISRRLDIIAKENKNFHLRDQVDVGRREIPNDLGFHVNQSDIFGREDDKESIVHMLLSNEFDREGDVSVIPIIGMGGLGKTTLAQVVFNDERVKGHFESRMWVCVTVQFELTRILKEMIQFHSKMAFSDSSTSHLQSRLQHFLTGQRFLLVLDDIWTEDYRKWDSLKDLLKKGAMGSRVLVTSRITKVKDTIGTQPPHSLGYLPEDECWSLFSSMVFSSNSVSGEMREYLDPIGREIVRRCKGLPLAVKAIGGLLRGQTENINKWSQIQKSEIWEIEEQYSQIGKLNILGILKLSFDHLPSYLKPCFAYCSIFPKEYVFDKKELIKYWMAQGLIQSRGRETMEETAISYFDELLVRSFFQLSNVDNKDICSMHDLIHDLAVSISNPSCCLVDDNATCSLSVSRHVSLLGKDVEKPMLKIVADAAKLRSLLLPTDYLKNFSYQALDKVFHTLKYLRMLDLSSSTISELPNSIEELKLLRYLDLSRTEIKALPNSICNLYNLQTLKLLACLSLSELPKDLGNLVNLRHLEVNSMFWFKLSMLPPRMGNLTNLQNLPAFRVGDRDGFRIGELKNMEHLSGTLHISKLENAINAGEASLNDKKNLHKLVLEWSEGIFNVQDEAAETRVLEDLQPHPNLKELQIFGFRGNEFPGWMRTLTSLKLLSIRNCPLLNTLNEELPSTLECLTIGSCPRLQSLGPKEVLMSLNSLKDLYIEDCPMIQSLPEDGLPSCLQHLKVQACPLLAERCRKEDWAKIAHIPDLEIDPSSVSTSSTLTAANPPPPWYRHFLCCKG</sequence>
<dbReference type="InterPro" id="IPR041118">
    <property type="entry name" value="Rx_N"/>
</dbReference>
<dbReference type="Pfam" id="PF23598">
    <property type="entry name" value="LRR_14"/>
    <property type="match status" value="1"/>
</dbReference>
<dbReference type="Gene3D" id="1.10.10.10">
    <property type="entry name" value="Winged helix-like DNA-binding domain superfamily/Winged helix DNA-binding domain"/>
    <property type="match status" value="1"/>
</dbReference>
<dbReference type="GO" id="GO:0006952">
    <property type="term" value="P:defense response"/>
    <property type="evidence" value="ECO:0007669"/>
    <property type="project" value="UniProtKB-KW"/>
</dbReference>
<feature type="domain" description="R13L1/DRL21-like LRR repeat region" evidence="10">
    <location>
        <begin position="688"/>
        <end position="808"/>
    </location>
</feature>
<dbReference type="PANTHER" id="PTHR36766:SF70">
    <property type="entry name" value="DISEASE RESISTANCE PROTEIN RGA4"/>
    <property type="match status" value="1"/>
</dbReference>
<dbReference type="Gene3D" id="3.40.50.300">
    <property type="entry name" value="P-loop containing nucleotide triphosphate hydrolases"/>
    <property type="match status" value="1"/>
</dbReference>
<feature type="domain" description="NB-ARC" evidence="6">
    <location>
        <begin position="180"/>
        <end position="342"/>
    </location>
</feature>
<organism evidence="11 12">
    <name type="scientific">Morella rubra</name>
    <name type="common">Chinese bayberry</name>
    <dbReference type="NCBI Taxonomy" id="262757"/>
    <lineage>
        <taxon>Eukaryota</taxon>
        <taxon>Viridiplantae</taxon>
        <taxon>Streptophyta</taxon>
        <taxon>Embryophyta</taxon>
        <taxon>Tracheophyta</taxon>
        <taxon>Spermatophyta</taxon>
        <taxon>Magnoliopsida</taxon>
        <taxon>eudicotyledons</taxon>
        <taxon>Gunneridae</taxon>
        <taxon>Pentapetalae</taxon>
        <taxon>rosids</taxon>
        <taxon>fabids</taxon>
        <taxon>Fagales</taxon>
        <taxon>Myricaceae</taxon>
        <taxon>Morella</taxon>
    </lineage>
</organism>
<dbReference type="InterPro" id="IPR055414">
    <property type="entry name" value="LRR_R13L4/SHOC2-like"/>
</dbReference>
<feature type="domain" description="Disease resistance protein winged helix" evidence="8">
    <location>
        <begin position="434"/>
        <end position="502"/>
    </location>
</feature>
<dbReference type="AlphaFoldDB" id="A0A6A1VLB7"/>
<dbReference type="PANTHER" id="PTHR36766">
    <property type="entry name" value="PLANT BROAD-SPECTRUM MILDEW RESISTANCE PROTEIN RPW8"/>
    <property type="match status" value="1"/>
</dbReference>
<keyword evidence="2" id="KW-0677">Repeat</keyword>
<evidence type="ECO:0000259" key="10">
    <source>
        <dbReference type="Pfam" id="PF25019"/>
    </source>
</evidence>
<dbReference type="InterPro" id="IPR042197">
    <property type="entry name" value="Apaf_helical"/>
</dbReference>
<dbReference type="EMBL" id="RXIC02000023">
    <property type="protein sequence ID" value="KAB1213554.1"/>
    <property type="molecule type" value="Genomic_DNA"/>
</dbReference>
<dbReference type="FunFam" id="1.10.10.10:FF:000322">
    <property type="entry name" value="Probable disease resistance protein At1g63360"/>
    <property type="match status" value="1"/>
</dbReference>
<dbReference type="GO" id="GO:0051707">
    <property type="term" value="P:response to other organism"/>
    <property type="evidence" value="ECO:0007669"/>
    <property type="project" value="UniProtKB-ARBA"/>
</dbReference>
<keyword evidence="5" id="KW-0067">ATP-binding</keyword>
<dbReference type="PRINTS" id="PR00364">
    <property type="entry name" value="DISEASERSIST"/>
</dbReference>
<protein>
    <submittedName>
        <fullName evidence="11">Disease resistance protein RGA2</fullName>
    </submittedName>
</protein>
<dbReference type="GO" id="GO:0043531">
    <property type="term" value="F:ADP binding"/>
    <property type="evidence" value="ECO:0007669"/>
    <property type="project" value="InterPro"/>
</dbReference>
<reference evidence="11 12" key="1">
    <citation type="journal article" date="2019" name="Plant Biotechnol. J.">
        <title>The red bayberry genome and genetic basis of sex determination.</title>
        <authorList>
            <person name="Jia H.M."/>
            <person name="Jia H.J."/>
            <person name="Cai Q.L."/>
            <person name="Wang Y."/>
            <person name="Zhao H.B."/>
            <person name="Yang W.F."/>
            <person name="Wang G.Y."/>
            <person name="Li Y.H."/>
            <person name="Zhan D.L."/>
            <person name="Shen Y.T."/>
            <person name="Niu Q.F."/>
            <person name="Chang L."/>
            <person name="Qiu J."/>
            <person name="Zhao L."/>
            <person name="Xie H.B."/>
            <person name="Fu W.Y."/>
            <person name="Jin J."/>
            <person name="Li X.W."/>
            <person name="Jiao Y."/>
            <person name="Zhou C.C."/>
            <person name="Tu T."/>
            <person name="Chai C.Y."/>
            <person name="Gao J.L."/>
            <person name="Fan L.J."/>
            <person name="van de Weg E."/>
            <person name="Wang J.Y."/>
            <person name="Gao Z.S."/>
        </authorList>
    </citation>
    <scope>NUCLEOTIDE SEQUENCE [LARGE SCALE GENOMIC DNA]</scope>
    <source>
        <tissue evidence="11">Leaves</tissue>
    </source>
</reference>
<evidence type="ECO:0000256" key="4">
    <source>
        <dbReference type="ARBA" id="ARBA00022821"/>
    </source>
</evidence>
<dbReference type="SUPFAM" id="SSF52540">
    <property type="entry name" value="P-loop containing nucleoside triphosphate hydrolases"/>
    <property type="match status" value="1"/>
</dbReference>
<dbReference type="CDD" id="cd14798">
    <property type="entry name" value="RX-CC_like"/>
    <property type="match status" value="1"/>
</dbReference>
<dbReference type="Proteomes" id="UP000516437">
    <property type="component" value="Chromosome 5"/>
</dbReference>
<evidence type="ECO:0000313" key="12">
    <source>
        <dbReference type="Proteomes" id="UP000516437"/>
    </source>
</evidence>
<proteinExistence type="predicted"/>
<dbReference type="Pfam" id="PF23559">
    <property type="entry name" value="WHD_DRP"/>
    <property type="match status" value="1"/>
</dbReference>
<dbReference type="InterPro" id="IPR056789">
    <property type="entry name" value="LRR_R13L1-DRL21"/>
</dbReference>
<keyword evidence="3" id="KW-0547">Nucleotide-binding</keyword>
<evidence type="ECO:0000259" key="9">
    <source>
        <dbReference type="Pfam" id="PF23598"/>
    </source>
</evidence>
<evidence type="ECO:0000259" key="8">
    <source>
        <dbReference type="Pfam" id="PF23559"/>
    </source>
</evidence>
<dbReference type="FunFam" id="3.40.50.300:FF:001091">
    <property type="entry name" value="Probable disease resistance protein At1g61300"/>
    <property type="match status" value="1"/>
</dbReference>
<evidence type="ECO:0000259" key="6">
    <source>
        <dbReference type="Pfam" id="PF00931"/>
    </source>
</evidence>
<feature type="domain" description="Disease resistance N-terminal" evidence="7">
    <location>
        <begin position="13"/>
        <end position="98"/>
    </location>
</feature>
<comment type="caution">
    <text evidence="11">The sequence shown here is derived from an EMBL/GenBank/DDBJ whole genome shotgun (WGS) entry which is preliminary data.</text>
</comment>
<dbReference type="Pfam" id="PF18052">
    <property type="entry name" value="Rx_N"/>
    <property type="match status" value="1"/>
</dbReference>
<gene>
    <name evidence="11" type="ORF">CJ030_MR5G010485</name>
</gene>
<evidence type="ECO:0000259" key="7">
    <source>
        <dbReference type="Pfam" id="PF18052"/>
    </source>
</evidence>
<keyword evidence="4" id="KW-0611">Plant defense</keyword>
<dbReference type="InterPro" id="IPR058922">
    <property type="entry name" value="WHD_DRP"/>
</dbReference>
<dbReference type="SUPFAM" id="SSF52058">
    <property type="entry name" value="L domain-like"/>
    <property type="match status" value="1"/>
</dbReference>
<dbReference type="Pfam" id="PF00931">
    <property type="entry name" value="NB-ARC"/>
    <property type="match status" value="1"/>
</dbReference>
<dbReference type="InterPro" id="IPR027417">
    <property type="entry name" value="P-loop_NTPase"/>
</dbReference>
<dbReference type="GO" id="GO:0005524">
    <property type="term" value="F:ATP binding"/>
    <property type="evidence" value="ECO:0007669"/>
    <property type="project" value="UniProtKB-KW"/>
</dbReference>
<evidence type="ECO:0000256" key="5">
    <source>
        <dbReference type="ARBA" id="ARBA00022840"/>
    </source>
</evidence>
<dbReference type="Gene3D" id="3.80.10.10">
    <property type="entry name" value="Ribonuclease Inhibitor"/>
    <property type="match status" value="2"/>
</dbReference>
<dbReference type="InterPro" id="IPR038005">
    <property type="entry name" value="RX-like_CC"/>
</dbReference>
<dbReference type="InterPro" id="IPR036388">
    <property type="entry name" value="WH-like_DNA-bd_sf"/>
</dbReference>
<dbReference type="InterPro" id="IPR032675">
    <property type="entry name" value="LRR_dom_sf"/>
</dbReference>
<dbReference type="Gene3D" id="1.10.8.430">
    <property type="entry name" value="Helical domain of apoptotic protease-activating factors"/>
    <property type="match status" value="1"/>
</dbReference>
<feature type="domain" description="Disease resistance R13L4/SHOC-2-like LRR" evidence="9">
    <location>
        <begin position="559"/>
        <end position="626"/>
    </location>
</feature>
<name>A0A6A1VLB7_9ROSI</name>
<dbReference type="Gene3D" id="1.20.5.4130">
    <property type="match status" value="1"/>
</dbReference>
<dbReference type="Pfam" id="PF25019">
    <property type="entry name" value="LRR_R13L1-DRL21"/>
    <property type="match status" value="1"/>
</dbReference>
<keyword evidence="12" id="KW-1185">Reference proteome</keyword>
<evidence type="ECO:0000256" key="2">
    <source>
        <dbReference type="ARBA" id="ARBA00022737"/>
    </source>
</evidence>
<dbReference type="InterPro" id="IPR002182">
    <property type="entry name" value="NB-ARC"/>
</dbReference>
<accession>A0A6A1VLB7</accession>
<dbReference type="OrthoDB" id="2973320at2759"/>
<evidence type="ECO:0000313" key="11">
    <source>
        <dbReference type="EMBL" id="KAB1213554.1"/>
    </source>
</evidence>
<evidence type="ECO:0000256" key="1">
    <source>
        <dbReference type="ARBA" id="ARBA00022614"/>
    </source>
</evidence>